<dbReference type="EMBL" id="JABDTM020026647">
    <property type="protein sequence ID" value="KAH0811680.1"/>
    <property type="molecule type" value="Genomic_DNA"/>
</dbReference>
<protein>
    <submittedName>
        <fullName evidence="2">Uncharacterized protein</fullName>
    </submittedName>
</protein>
<proteinExistence type="predicted"/>
<feature type="region of interest" description="Disordered" evidence="1">
    <location>
        <begin position="105"/>
        <end position="171"/>
    </location>
</feature>
<gene>
    <name evidence="2" type="ORF">GEV33_011111</name>
</gene>
<dbReference type="AlphaFoldDB" id="A0A8J6HBM9"/>
<evidence type="ECO:0000256" key="1">
    <source>
        <dbReference type="SAM" id="MobiDB-lite"/>
    </source>
</evidence>
<evidence type="ECO:0000313" key="2">
    <source>
        <dbReference type="EMBL" id="KAH0811680.1"/>
    </source>
</evidence>
<reference evidence="2" key="1">
    <citation type="journal article" date="2020" name="J Insects Food Feed">
        <title>The yellow mealworm (Tenebrio molitor) genome: a resource for the emerging insects as food and feed industry.</title>
        <authorList>
            <person name="Eriksson T."/>
            <person name="Andere A."/>
            <person name="Kelstrup H."/>
            <person name="Emery V."/>
            <person name="Picard C."/>
        </authorList>
    </citation>
    <scope>NUCLEOTIDE SEQUENCE</scope>
    <source>
        <strain evidence="2">Stoneville</strain>
        <tissue evidence="2">Whole head</tissue>
    </source>
</reference>
<accession>A0A8J6HBM9</accession>
<comment type="caution">
    <text evidence="2">The sequence shown here is derived from an EMBL/GenBank/DDBJ whole genome shotgun (WGS) entry which is preliminary data.</text>
</comment>
<feature type="region of interest" description="Disordered" evidence="1">
    <location>
        <begin position="419"/>
        <end position="447"/>
    </location>
</feature>
<reference evidence="2" key="2">
    <citation type="submission" date="2021-08" db="EMBL/GenBank/DDBJ databases">
        <authorList>
            <person name="Eriksson T."/>
        </authorList>
    </citation>
    <scope>NUCLEOTIDE SEQUENCE</scope>
    <source>
        <strain evidence="2">Stoneville</strain>
        <tissue evidence="2">Whole head</tissue>
    </source>
</reference>
<evidence type="ECO:0000313" key="3">
    <source>
        <dbReference type="Proteomes" id="UP000719412"/>
    </source>
</evidence>
<feature type="compositionally biased region" description="Basic and acidic residues" evidence="1">
    <location>
        <begin position="141"/>
        <end position="157"/>
    </location>
</feature>
<dbReference type="Proteomes" id="UP000719412">
    <property type="component" value="Unassembled WGS sequence"/>
</dbReference>
<keyword evidence="3" id="KW-1185">Reference proteome</keyword>
<name>A0A8J6HBM9_TENMO</name>
<sequence>MRRHLVPTEVPLQIGSSLNPEIPATRPATQTFAHMEGACPLRRADHNSAIKSKIDEREKEQILKERIEEPRRVTRCGRCSTVRPITRETLSSPPKVRYNFKTQPAIQTHRHSSPCLFNCTTDDRPGAADEPRPGAPPKAASPKEPRRITEYHRRDHLITPPPTRGSSRGGRGLQNIHLQVTSSFLIVRGIIGLAALVQLTYGNKTSVGHDVSGRWEPLWPSGRKVSNIAEQGPIYESDYRLTAVMAIKTARNRRDNSQRRGMRLGEQRWSRTAPCGTLGELPGRNARKSDIFDNSAGGFSGSLAEKCRGGLIRRRRWPCVRSDRGRRRRPRTIIDVDYTEVSTAVVSNRGGMGTGAGEGRRVDILGVAIMKRFQESPHHGISIRRRMPAEGNHPMRHVPSEGVLFPTTPIDPSRCLRTPDPVPGDERQLAGRVPQLQPSGSRNNGDGFPLAESPLAAKRAAIGCSLWCSFLRAANLYLCVRISGGISATLWGYSGPDYQGREMINPKPTR</sequence>
<organism evidence="2 3">
    <name type="scientific">Tenebrio molitor</name>
    <name type="common">Yellow mealworm beetle</name>
    <dbReference type="NCBI Taxonomy" id="7067"/>
    <lineage>
        <taxon>Eukaryota</taxon>
        <taxon>Metazoa</taxon>
        <taxon>Ecdysozoa</taxon>
        <taxon>Arthropoda</taxon>
        <taxon>Hexapoda</taxon>
        <taxon>Insecta</taxon>
        <taxon>Pterygota</taxon>
        <taxon>Neoptera</taxon>
        <taxon>Endopterygota</taxon>
        <taxon>Coleoptera</taxon>
        <taxon>Polyphaga</taxon>
        <taxon>Cucujiformia</taxon>
        <taxon>Tenebrionidae</taxon>
        <taxon>Tenebrio</taxon>
    </lineage>
</organism>
<feature type="compositionally biased region" description="Basic and acidic residues" evidence="1">
    <location>
        <begin position="121"/>
        <end position="132"/>
    </location>
</feature>